<dbReference type="Gene3D" id="3.40.50.2000">
    <property type="entry name" value="Glycogen Phosphorylase B"/>
    <property type="match status" value="2"/>
</dbReference>
<dbReference type="Pfam" id="PF00534">
    <property type="entry name" value="Glycos_transf_1"/>
    <property type="match status" value="1"/>
</dbReference>
<dbReference type="InterPro" id="IPR001173">
    <property type="entry name" value="Glyco_trans_2-like"/>
</dbReference>
<evidence type="ECO:0000259" key="6">
    <source>
        <dbReference type="Pfam" id="PF13439"/>
    </source>
</evidence>
<feature type="domain" description="Glycosyltransferase subfamily 4-like N-terminal" evidence="6">
    <location>
        <begin position="338"/>
        <end position="493"/>
    </location>
</feature>
<evidence type="ECO:0000313" key="7">
    <source>
        <dbReference type="EMBL" id="WMW65051.1"/>
    </source>
</evidence>
<dbReference type="Pfam" id="PF00535">
    <property type="entry name" value="Glycos_transf_2"/>
    <property type="match status" value="1"/>
</dbReference>
<dbReference type="CDD" id="cd04186">
    <property type="entry name" value="GT_2_like_c"/>
    <property type="match status" value="1"/>
</dbReference>
<gene>
    <name evidence="7" type="ORF">KPS_003145</name>
</gene>
<dbReference type="GO" id="GO:0016757">
    <property type="term" value="F:glycosyltransferase activity"/>
    <property type="evidence" value="ECO:0007669"/>
    <property type="project" value="UniProtKB-KW"/>
</dbReference>
<keyword evidence="8" id="KW-1185">Reference proteome</keyword>
<reference evidence="7" key="1">
    <citation type="submission" date="2023-09" db="EMBL/GenBank/DDBJ databases">
        <authorList>
            <consortium name="CW5 consortium"/>
            <person name="Lu C.-W."/>
        </authorList>
    </citation>
    <scope>NUCLEOTIDE SEQUENCE</scope>
    <source>
        <strain evidence="7">KPS</strain>
    </source>
</reference>
<dbReference type="PANTHER" id="PTHR43179:SF12">
    <property type="entry name" value="GALACTOFURANOSYLTRANSFERASE GLFT2"/>
    <property type="match status" value="1"/>
</dbReference>
<evidence type="ECO:0000256" key="2">
    <source>
        <dbReference type="ARBA" id="ARBA00022676"/>
    </source>
</evidence>
<evidence type="ECO:0000313" key="8">
    <source>
        <dbReference type="Proteomes" id="UP001180616"/>
    </source>
</evidence>
<evidence type="ECO:0000259" key="5">
    <source>
        <dbReference type="Pfam" id="PF00535"/>
    </source>
</evidence>
<dbReference type="EMBL" id="CP133659">
    <property type="protein sequence ID" value="WMW65051.1"/>
    <property type="molecule type" value="Genomic_DNA"/>
</dbReference>
<name>A0ABY9QZU4_9BACT</name>
<feature type="domain" description="Glycosyltransferase 2-like" evidence="5">
    <location>
        <begin position="2"/>
        <end position="142"/>
    </location>
</feature>
<dbReference type="SUPFAM" id="SSF53756">
    <property type="entry name" value="UDP-Glycosyltransferase/glycogen phosphorylase"/>
    <property type="match status" value="1"/>
</dbReference>
<dbReference type="Proteomes" id="UP001180616">
    <property type="component" value="Chromosome"/>
</dbReference>
<evidence type="ECO:0000256" key="3">
    <source>
        <dbReference type="ARBA" id="ARBA00022679"/>
    </source>
</evidence>
<organism evidence="7 8">
    <name type="scientific">Nitratidesulfovibrio liaohensis</name>
    <dbReference type="NCBI Taxonomy" id="2604158"/>
    <lineage>
        <taxon>Bacteria</taxon>
        <taxon>Pseudomonadati</taxon>
        <taxon>Thermodesulfobacteriota</taxon>
        <taxon>Desulfovibrionia</taxon>
        <taxon>Desulfovibrionales</taxon>
        <taxon>Desulfovibrionaceae</taxon>
        <taxon>Nitratidesulfovibrio</taxon>
    </lineage>
</organism>
<dbReference type="Pfam" id="PF13439">
    <property type="entry name" value="Glyco_transf_4"/>
    <property type="match status" value="1"/>
</dbReference>
<dbReference type="PANTHER" id="PTHR43179">
    <property type="entry name" value="RHAMNOSYLTRANSFERASE WBBL"/>
    <property type="match status" value="1"/>
</dbReference>
<feature type="domain" description="Glycosyl transferase family 1" evidence="4">
    <location>
        <begin position="505"/>
        <end position="662"/>
    </location>
</feature>
<proteinExistence type="inferred from homology"/>
<evidence type="ECO:0000259" key="4">
    <source>
        <dbReference type="Pfam" id="PF00534"/>
    </source>
</evidence>
<dbReference type="InterPro" id="IPR001296">
    <property type="entry name" value="Glyco_trans_1"/>
</dbReference>
<dbReference type="EC" id="2.4.-.-" evidence="7"/>
<evidence type="ECO:0000256" key="1">
    <source>
        <dbReference type="ARBA" id="ARBA00006739"/>
    </source>
</evidence>
<dbReference type="SUPFAM" id="SSF53448">
    <property type="entry name" value="Nucleotide-diphospho-sugar transferases"/>
    <property type="match status" value="1"/>
</dbReference>
<dbReference type="InterPro" id="IPR028098">
    <property type="entry name" value="Glyco_trans_4-like_N"/>
</dbReference>
<dbReference type="Gene3D" id="3.90.550.10">
    <property type="entry name" value="Spore Coat Polysaccharide Biosynthesis Protein SpsA, Chain A"/>
    <property type="match status" value="1"/>
</dbReference>
<protein>
    <submittedName>
        <fullName evidence="7">Glycosyltransferase</fullName>
        <ecNumber evidence="7">2.4.-.-</ecNumber>
    </submittedName>
</protein>
<accession>A0ABY9QZU4</accession>
<keyword evidence="2 7" id="KW-0328">Glycosyltransferase</keyword>
<keyword evidence="3 7" id="KW-0808">Transferase</keyword>
<dbReference type="RefSeq" id="WP_309541094.1">
    <property type="nucleotide sequence ID" value="NZ_CP133659.1"/>
</dbReference>
<dbReference type="InterPro" id="IPR029044">
    <property type="entry name" value="Nucleotide-diphossugar_trans"/>
</dbReference>
<sequence length="693" mass="75731">MVVLLNYRGADDTVRCLRSLHAMHVLPGRIIVVDNDSNDGSVDVIINEWKCFSEKVAMCDKDGMMVSSPSVMIAMKDNGGYSSGNNAGIRMALQDVNCRAIWIINNDTEVDVFALDALCECMNAHSDSGMCGSTVVRFHDRKTVQCAGGYGFSKILGTTPAVCGGMPLEHVLGLDPVRVEASLKYLAGASLLVRREVFERMGFLDEAYFLYYEDAEFGLRARQHGYGLSWAPASIVFHKEGGTTGAGGAACRPKYVDYLVLRNRLYTLCRYSPCLLPIAVVSYFGVMLKRVARGQADRIPLVCLALWHGLVGRLGRPDFLFPYTHRRVLLVSLRADFGGGPEHIWQLLKCLPDEVSVCVACPTDYPYYERYCALVGKENVFVLPHRAFRCSSLLGLAEFCRKKNISVLHSHGKGAGVYARLLALMTGIPCVHTFHGVHMKEYGHVRKWLYRIAEKGMSLLTRTGITVSPGEKAQIVAEGLMPATKLHLIENGVAVPDAAASLSVTPPHRVISISRFDMQKHSEFLVDILEVLQCAGRLNDFRLTVVGDGFGREPLLAMARARHLDGALECVGTMVKPQELFEGALCYVSTSRWEGMPLAVLEAMAHGLPPVVTDVVGNRDVVAHGVTGLLYAEGDAHAAASALMQLADTPDLRAGLAGRAREHVRRHHDVRVMATATFDLLRNVACGTARGGG</sequence>
<comment type="similarity">
    <text evidence="1">Belongs to the glycosyltransferase 2 family.</text>
</comment>